<dbReference type="InterPro" id="IPR003769">
    <property type="entry name" value="ClpS_core"/>
</dbReference>
<dbReference type="Proteomes" id="UP001519924">
    <property type="component" value="Unassembled WGS sequence"/>
</dbReference>
<dbReference type="HAMAP" id="MF_00302">
    <property type="entry name" value="ClpS"/>
    <property type="match status" value="1"/>
</dbReference>
<dbReference type="PANTHER" id="PTHR33473">
    <property type="entry name" value="ATP-DEPENDENT CLP PROTEASE ADAPTER PROTEIN CLPS1, CHLOROPLASTIC"/>
    <property type="match status" value="1"/>
</dbReference>
<dbReference type="Gene3D" id="3.30.1390.10">
    <property type="match status" value="1"/>
</dbReference>
<name>A0ABS7F516_9PROT</name>
<evidence type="ECO:0000256" key="2">
    <source>
        <dbReference type="SAM" id="MobiDB-lite"/>
    </source>
</evidence>
<dbReference type="Pfam" id="PF02617">
    <property type="entry name" value="ClpS"/>
    <property type="match status" value="1"/>
</dbReference>
<dbReference type="PANTHER" id="PTHR33473:SF19">
    <property type="entry name" value="ATP-DEPENDENT CLP PROTEASE ADAPTER PROTEIN CLPS"/>
    <property type="match status" value="1"/>
</dbReference>
<evidence type="ECO:0000256" key="1">
    <source>
        <dbReference type="HAMAP-Rule" id="MF_00302"/>
    </source>
</evidence>
<proteinExistence type="inferred from homology"/>
<reference evidence="4 5" key="1">
    <citation type="submission" date="2021-08" db="EMBL/GenBank/DDBJ databases">
        <title>Caldovatus sediminis gen. nov., sp. nov., a moderately thermophilic bacterium isolated from a hot spring.</title>
        <authorList>
            <person name="Hu C.-J."/>
            <person name="Li W.-J."/>
            <person name="Xian W.-D."/>
        </authorList>
    </citation>
    <scope>NUCLEOTIDE SEQUENCE [LARGE SCALE GENOMIC DNA]</scope>
    <source>
        <strain evidence="4 5">SYSU G05006</strain>
    </source>
</reference>
<comment type="subunit">
    <text evidence="1">Binds to the N-terminal domain of the chaperone ClpA.</text>
</comment>
<feature type="domain" description="Adaptor protein ClpS core" evidence="3">
    <location>
        <begin position="32"/>
        <end position="111"/>
    </location>
</feature>
<dbReference type="RefSeq" id="WP_220118445.1">
    <property type="nucleotide sequence ID" value="NZ_JAHZUY010000047.1"/>
</dbReference>
<dbReference type="NCBIfam" id="NF000669">
    <property type="entry name" value="PRK00033.1-2"/>
    <property type="match status" value="1"/>
</dbReference>
<dbReference type="NCBIfam" id="NF000672">
    <property type="entry name" value="PRK00033.1-5"/>
    <property type="match status" value="1"/>
</dbReference>
<comment type="function">
    <text evidence="1">Involved in the modulation of the specificity of the ClpAP-mediated ATP-dependent protein degradation.</text>
</comment>
<comment type="similarity">
    <text evidence="1">Belongs to the ClpS family.</text>
</comment>
<evidence type="ECO:0000313" key="4">
    <source>
        <dbReference type="EMBL" id="MBW8270659.1"/>
    </source>
</evidence>
<gene>
    <name evidence="1 4" type="primary">clpS</name>
    <name evidence="4" type="ORF">K1J50_14335</name>
</gene>
<dbReference type="InterPro" id="IPR022935">
    <property type="entry name" value="ClpS"/>
</dbReference>
<accession>A0ABS7F516</accession>
<dbReference type="InterPro" id="IPR014719">
    <property type="entry name" value="Ribosomal_bL12_C/ClpS-like"/>
</dbReference>
<dbReference type="GO" id="GO:0008233">
    <property type="term" value="F:peptidase activity"/>
    <property type="evidence" value="ECO:0007669"/>
    <property type="project" value="UniProtKB-KW"/>
</dbReference>
<dbReference type="GO" id="GO:0006508">
    <property type="term" value="P:proteolysis"/>
    <property type="evidence" value="ECO:0007669"/>
    <property type="project" value="UniProtKB-KW"/>
</dbReference>
<comment type="caution">
    <text evidence="4">The sequence shown here is derived from an EMBL/GenBank/DDBJ whole genome shotgun (WGS) entry which is preliminary data.</text>
</comment>
<evidence type="ECO:0000313" key="5">
    <source>
        <dbReference type="Proteomes" id="UP001519924"/>
    </source>
</evidence>
<dbReference type="SUPFAM" id="SSF54736">
    <property type="entry name" value="ClpS-like"/>
    <property type="match status" value="1"/>
</dbReference>
<organism evidence="4 5">
    <name type="scientific">Caldovatus aquaticus</name>
    <dbReference type="NCBI Taxonomy" id="2865671"/>
    <lineage>
        <taxon>Bacteria</taxon>
        <taxon>Pseudomonadati</taxon>
        <taxon>Pseudomonadota</taxon>
        <taxon>Alphaproteobacteria</taxon>
        <taxon>Acetobacterales</taxon>
        <taxon>Roseomonadaceae</taxon>
        <taxon>Caldovatus</taxon>
    </lineage>
</organism>
<protein>
    <recommendedName>
        <fullName evidence="1">ATP-dependent Clp protease adapter protein ClpS</fullName>
    </recommendedName>
</protein>
<dbReference type="EMBL" id="JAHZUY010000047">
    <property type="protein sequence ID" value="MBW8270659.1"/>
    <property type="molecule type" value="Genomic_DNA"/>
</dbReference>
<keyword evidence="4" id="KW-0645">Protease</keyword>
<keyword evidence="4" id="KW-0378">Hydrolase</keyword>
<evidence type="ECO:0000259" key="3">
    <source>
        <dbReference type="Pfam" id="PF02617"/>
    </source>
</evidence>
<keyword evidence="5" id="KW-1185">Reference proteome</keyword>
<feature type="region of interest" description="Disordered" evidence="2">
    <location>
        <begin position="1"/>
        <end position="24"/>
    </location>
</feature>
<sequence length="115" mass="13077">MSDPDKSPGRGGTQGGDNPQTGVVVKARPRTKKPSMYKVLMLNDDYTPMEFVVHVLERFFQKSREEATRIMLHVHRRGVGVCGVYTYEVAETKVTQVMDLARQNQHPLQCTIEKE</sequence>